<dbReference type="OMA" id="LWAACYI"/>
<evidence type="ECO:0000256" key="3">
    <source>
        <dbReference type="ARBA" id="ARBA00022525"/>
    </source>
</evidence>
<dbReference type="Pfam" id="PF12260">
    <property type="entry name" value="PIP49_C"/>
    <property type="match status" value="1"/>
</dbReference>
<evidence type="ECO:0000259" key="5">
    <source>
        <dbReference type="Pfam" id="PF12260"/>
    </source>
</evidence>
<gene>
    <name evidence="7" type="primary">LOC108675483</name>
</gene>
<keyword evidence="6" id="KW-1185">Reference proteome</keyword>
<evidence type="ECO:0000256" key="1">
    <source>
        <dbReference type="ARBA" id="ARBA00004613"/>
    </source>
</evidence>
<dbReference type="RefSeq" id="XP_018018995.2">
    <property type="nucleotide sequence ID" value="XM_018163506.2"/>
</dbReference>
<keyword evidence="3" id="KW-0964">Secreted</keyword>
<dbReference type="GeneID" id="108675483"/>
<dbReference type="AlphaFoldDB" id="A0A8B7NZ70"/>
<feature type="domain" description="FAM69 protein-kinase" evidence="5">
    <location>
        <begin position="190"/>
        <end position="357"/>
    </location>
</feature>
<dbReference type="InterPro" id="IPR020519">
    <property type="entry name" value="DIPK2A/B"/>
</dbReference>
<reference evidence="7" key="1">
    <citation type="submission" date="2025-08" db="UniProtKB">
        <authorList>
            <consortium name="RefSeq"/>
        </authorList>
    </citation>
    <scope>IDENTIFICATION</scope>
    <source>
        <tissue evidence="7">Whole organism</tissue>
    </source>
</reference>
<dbReference type="GO" id="GO:0016301">
    <property type="term" value="F:kinase activity"/>
    <property type="evidence" value="ECO:0007669"/>
    <property type="project" value="UniProtKB-KW"/>
</dbReference>
<keyword evidence="7" id="KW-0808">Transferase</keyword>
<dbReference type="OrthoDB" id="10035316at2759"/>
<dbReference type="GO" id="GO:0005576">
    <property type="term" value="C:extracellular region"/>
    <property type="evidence" value="ECO:0007669"/>
    <property type="project" value="UniProtKB-SubCell"/>
</dbReference>
<dbReference type="InterPro" id="IPR022049">
    <property type="entry name" value="FAM69_kinase_dom"/>
</dbReference>
<name>A0A8B7NZ70_HYAAZ</name>
<evidence type="ECO:0000313" key="7">
    <source>
        <dbReference type="RefSeq" id="XP_018018995.2"/>
    </source>
</evidence>
<sequence>MARVKQKMFLFLCLLVILYIFLCHFYRPLLDDKFLELNKCPACYGKKLCKHLFNTEVVLNEHKLNIISVFNVRNVFLGNIANEKVVFKKLAHNWELQRFDSLLGAATLRIVCPLGDCLPQHHAPGDGLREVLKFYDWNVSSLVQNEPELFEFSDAVKCPSVRTIEFLFKSFQEHEATSGSDELLENFVTQLSINPEPLIMMAFRAKEPVFAEVLGACGRLVAYAHAGVPLTDVLDRPWLERVRYALQLLQITQALSTGPMALYLCDPRPENFAVDDRGKVWIVDAENIILVDSKANGMAQDEHENDGTGCLDCFSFSQEDLCSHATTDHNYFAICKSLLSSTPFERSIPGGLLRDAPTWLTEDFPSVFLLIEICSYPAYSPYRKLSGNILTFDTKSGARVPSWGVNTPAKMEECEGNVSSQGQKECGSHNVSLGSPNFATMGRRKAVEYLISIFNKLLNMKLPGKF</sequence>
<keyword evidence="7" id="KW-0418">Kinase</keyword>
<evidence type="ECO:0000256" key="4">
    <source>
        <dbReference type="ARBA" id="ARBA00022729"/>
    </source>
</evidence>
<evidence type="ECO:0000256" key="2">
    <source>
        <dbReference type="ARBA" id="ARBA00006338"/>
    </source>
</evidence>
<comment type="similarity">
    <text evidence="2">Belongs to the DIPK family.</text>
</comment>
<organism evidence="6 7">
    <name type="scientific">Hyalella azteca</name>
    <name type="common">Amphipod</name>
    <dbReference type="NCBI Taxonomy" id="294128"/>
    <lineage>
        <taxon>Eukaryota</taxon>
        <taxon>Metazoa</taxon>
        <taxon>Ecdysozoa</taxon>
        <taxon>Arthropoda</taxon>
        <taxon>Crustacea</taxon>
        <taxon>Multicrustacea</taxon>
        <taxon>Malacostraca</taxon>
        <taxon>Eumalacostraca</taxon>
        <taxon>Peracarida</taxon>
        <taxon>Amphipoda</taxon>
        <taxon>Senticaudata</taxon>
        <taxon>Talitrida</taxon>
        <taxon>Talitroidea</taxon>
        <taxon>Hyalellidae</taxon>
        <taxon>Hyalella</taxon>
    </lineage>
</organism>
<protein>
    <submittedName>
        <fullName evidence="7">Divergent protein kinase domain 2A</fullName>
    </submittedName>
</protein>
<dbReference type="KEGG" id="hazt:108675483"/>
<dbReference type="PANTHER" id="PTHR32073">
    <property type="entry name" value="GH11358P"/>
    <property type="match status" value="1"/>
</dbReference>
<accession>A0A8B7NZ70</accession>
<keyword evidence="4" id="KW-0732">Signal</keyword>
<evidence type="ECO:0000313" key="6">
    <source>
        <dbReference type="Proteomes" id="UP000694843"/>
    </source>
</evidence>
<dbReference type="Proteomes" id="UP000694843">
    <property type="component" value="Unplaced"/>
</dbReference>
<proteinExistence type="inferred from homology"/>
<comment type="subcellular location">
    <subcellularLocation>
        <location evidence="1">Secreted</location>
    </subcellularLocation>
</comment>
<dbReference type="PANTHER" id="PTHR32073:SF7">
    <property type="entry name" value="GH11358P"/>
    <property type="match status" value="1"/>
</dbReference>